<protein>
    <submittedName>
        <fullName evidence="1">Uncharacterized protein</fullName>
    </submittedName>
</protein>
<organism evidence="1 2">
    <name type="scientific">Rhipicephalus microplus</name>
    <name type="common">Cattle tick</name>
    <name type="synonym">Boophilus microplus</name>
    <dbReference type="NCBI Taxonomy" id="6941"/>
    <lineage>
        <taxon>Eukaryota</taxon>
        <taxon>Metazoa</taxon>
        <taxon>Ecdysozoa</taxon>
        <taxon>Arthropoda</taxon>
        <taxon>Chelicerata</taxon>
        <taxon>Arachnida</taxon>
        <taxon>Acari</taxon>
        <taxon>Parasitiformes</taxon>
        <taxon>Ixodida</taxon>
        <taxon>Ixodoidea</taxon>
        <taxon>Ixodidae</taxon>
        <taxon>Rhipicephalinae</taxon>
        <taxon>Rhipicephalus</taxon>
        <taxon>Boophilus</taxon>
    </lineage>
</organism>
<dbReference type="Proteomes" id="UP000821866">
    <property type="component" value="Chromosome 4"/>
</dbReference>
<evidence type="ECO:0000313" key="2">
    <source>
        <dbReference type="Proteomes" id="UP000821866"/>
    </source>
</evidence>
<gene>
    <name evidence="1" type="ORF">HPB51_016892</name>
</gene>
<name>A0A9J6E2Q6_RHIMP</name>
<reference evidence="1" key="2">
    <citation type="submission" date="2021-09" db="EMBL/GenBank/DDBJ databases">
        <authorList>
            <person name="Jia N."/>
            <person name="Wang J."/>
            <person name="Shi W."/>
            <person name="Du L."/>
            <person name="Sun Y."/>
            <person name="Zhan W."/>
            <person name="Jiang J."/>
            <person name="Wang Q."/>
            <person name="Zhang B."/>
            <person name="Ji P."/>
            <person name="Sakyi L.B."/>
            <person name="Cui X."/>
            <person name="Yuan T."/>
            <person name="Jiang B."/>
            <person name="Yang W."/>
            <person name="Lam T.T.-Y."/>
            <person name="Chang Q."/>
            <person name="Ding S."/>
            <person name="Wang X."/>
            <person name="Zhu J."/>
            <person name="Ruan X."/>
            <person name="Zhao L."/>
            <person name="Wei J."/>
            <person name="Que T."/>
            <person name="Du C."/>
            <person name="Cheng J."/>
            <person name="Dai P."/>
            <person name="Han X."/>
            <person name="Huang E."/>
            <person name="Gao Y."/>
            <person name="Liu J."/>
            <person name="Shao H."/>
            <person name="Ye R."/>
            <person name="Li L."/>
            <person name="Wei W."/>
            <person name="Wang X."/>
            <person name="Wang C."/>
            <person name="Huo Q."/>
            <person name="Li W."/>
            <person name="Guo W."/>
            <person name="Chen H."/>
            <person name="Chen S."/>
            <person name="Zhou L."/>
            <person name="Zhou L."/>
            <person name="Ni X."/>
            <person name="Tian J."/>
            <person name="Zhou Y."/>
            <person name="Sheng Y."/>
            <person name="Liu T."/>
            <person name="Pan Y."/>
            <person name="Xia L."/>
            <person name="Li J."/>
            <person name="Zhao F."/>
            <person name="Cao W."/>
        </authorList>
    </citation>
    <scope>NUCLEOTIDE SEQUENCE</scope>
    <source>
        <strain evidence="1">Rmic-2018</strain>
        <tissue evidence="1">Larvae</tissue>
    </source>
</reference>
<comment type="caution">
    <text evidence="1">The sequence shown here is derived from an EMBL/GenBank/DDBJ whole genome shotgun (WGS) entry which is preliminary data.</text>
</comment>
<reference evidence="1" key="1">
    <citation type="journal article" date="2020" name="Cell">
        <title>Large-Scale Comparative Analyses of Tick Genomes Elucidate Their Genetic Diversity and Vector Capacities.</title>
        <authorList>
            <consortium name="Tick Genome and Microbiome Consortium (TIGMIC)"/>
            <person name="Jia N."/>
            <person name="Wang J."/>
            <person name="Shi W."/>
            <person name="Du L."/>
            <person name="Sun Y."/>
            <person name="Zhan W."/>
            <person name="Jiang J.F."/>
            <person name="Wang Q."/>
            <person name="Zhang B."/>
            <person name="Ji P."/>
            <person name="Bell-Sakyi L."/>
            <person name="Cui X.M."/>
            <person name="Yuan T.T."/>
            <person name="Jiang B.G."/>
            <person name="Yang W.F."/>
            <person name="Lam T.T."/>
            <person name="Chang Q.C."/>
            <person name="Ding S.J."/>
            <person name="Wang X.J."/>
            <person name="Zhu J.G."/>
            <person name="Ruan X.D."/>
            <person name="Zhao L."/>
            <person name="Wei J.T."/>
            <person name="Ye R.Z."/>
            <person name="Que T.C."/>
            <person name="Du C.H."/>
            <person name="Zhou Y.H."/>
            <person name="Cheng J.X."/>
            <person name="Dai P.F."/>
            <person name="Guo W.B."/>
            <person name="Han X.H."/>
            <person name="Huang E.J."/>
            <person name="Li L.F."/>
            <person name="Wei W."/>
            <person name="Gao Y.C."/>
            <person name="Liu J.Z."/>
            <person name="Shao H.Z."/>
            <person name="Wang X."/>
            <person name="Wang C.C."/>
            <person name="Yang T.C."/>
            <person name="Huo Q.B."/>
            <person name="Li W."/>
            <person name="Chen H.Y."/>
            <person name="Chen S.E."/>
            <person name="Zhou L.G."/>
            <person name="Ni X.B."/>
            <person name="Tian J.H."/>
            <person name="Sheng Y."/>
            <person name="Liu T."/>
            <person name="Pan Y.S."/>
            <person name="Xia L.Y."/>
            <person name="Li J."/>
            <person name="Zhao F."/>
            <person name="Cao W.C."/>
        </authorList>
    </citation>
    <scope>NUCLEOTIDE SEQUENCE</scope>
    <source>
        <strain evidence="1">Rmic-2018</strain>
    </source>
</reference>
<sequence>MWGPTSPSHHIIMRDAVVEVSGNIDDLRFFTVDPNLSTRAYSMFASTESAADAAAILSRDLQEPLNARDKDFRIELQKKCQKGSKITVVCAILKDSFMEMCYEALDDSNKYFYWRRDPVDFKLHVGSKHLQYDHHHRVDLKLSSNKIDAGTMHVMQLEWKSDDHIQFYLNGTALVTDKVSGSMLKDCARLVPGTDTLQDTSKQMRSFIAYEVHHTSTNKMTLTDLNNNYVLPAQYVVGAGGILRFTGTCLMREAPTGQIHVSYDGKLAAELKQLQENQQMTVVVRIHANRMVISLLGAPNPAKPVSVTLTRNTTDKTIKPISVSRNLQTHTVEIGKASGCVSNRERHTWQDSRAADHVVRSVHWNAIPEPPLPFRVT</sequence>
<proteinExistence type="predicted"/>
<dbReference type="EMBL" id="JABSTU010000006">
    <property type="protein sequence ID" value="KAH8028441.1"/>
    <property type="molecule type" value="Genomic_DNA"/>
</dbReference>
<keyword evidence="2" id="KW-1185">Reference proteome</keyword>
<dbReference type="AlphaFoldDB" id="A0A9J6E2Q6"/>
<accession>A0A9J6E2Q6</accession>
<evidence type="ECO:0000313" key="1">
    <source>
        <dbReference type="EMBL" id="KAH8028441.1"/>
    </source>
</evidence>